<feature type="domain" description="Penicillin-binding protein transpeptidase" evidence="17">
    <location>
        <begin position="386"/>
        <end position="660"/>
    </location>
</feature>
<dbReference type="Gene3D" id="1.10.3810.10">
    <property type="entry name" value="Biosynthetic peptidoglycan transglycosylase-like"/>
    <property type="match status" value="1"/>
</dbReference>
<evidence type="ECO:0000256" key="9">
    <source>
        <dbReference type="ARBA" id="ARBA00022984"/>
    </source>
</evidence>
<dbReference type="SUPFAM" id="SSF53955">
    <property type="entry name" value="Lysozyme-like"/>
    <property type="match status" value="1"/>
</dbReference>
<dbReference type="Pfam" id="PF00912">
    <property type="entry name" value="Transgly"/>
    <property type="match status" value="1"/>
</dbReference>
<feature type="domain" description="Glycosyl transferase family 51" evidence="18">
    <location>
        <begin position="102"/>
        <end position="279"/>
    </location>
</feature>
<dbReference type="Pfam" id="PF00905">
    <property type="entry name" value="Transpeptidase"/>
    <property type="match status" value="1"/>
</dbReference>
<comment type="catalytic activity">
    <reaction evidence="14">
        <text>Preferential cleavage: (Ac)2-L-Lys-D-Ala-|-D-Ala. Also transpeptidation of peptidyl-alanyl moieties that are N-acyl substituents of D-alanine.</text>
        <dbReference type="EC" id="3.4.16.4"/>
    </reaction>
</comment>
<evidence type="ECO:0000256" key="14">
    <source>
        <dbReference type="ARBA" id="ARBA00034000"/>
    </source>
</evidence>
<dbReference type="EMBL" id="JAECVU010000008">
    <property type="protein sequence ID" value="MBH8589500.1"/>
    <property type="molecule type" value="Genomic_DNA"/>
</dbReference>
<dbReference type="Gene3D" id="2.60.40.10">
    <property type="entry name" value="Immunoglobulins"/>
    <property type="match status" value="1"/>
</dbReference>
<feature type="region of interest" description="Disordered" evidence="16">
    <location>
        <begin position="1"/>
        <end position="42"/>
    </location>
</feature>
<evidence type="ECO:0000256" key="10">
    <source>
        <dbReference type="ARBA" id="ARBA00022989"/>
    </source>
</evidence>
<evidence type="ECO:0000256" key="12">
    <source>
        <dbReference type="ARBA" id="ARBA00023268"/>
    </source>
</evidence>
<dbReference type="Proteomes" id="UP000641910">
    <property type="component" value="Unassembled WGS sequence"/>
</dbReference>
<keyword evidence="1" id="KW-1003">Cell membrane</keyword>
<evidence type="ECO:0000256" key="5">
    <source>
        <dbReference type="ARBA" id="ARBA00022679"/>
    </source>
</evidence>
<organism evidence="19 20">
    <name type="scientific">Thermoactinomyces vulgaris</name>
    <dbReference type="NCBI Taxonomy" id="2026"/>
    <lineage>
        <taxon>Bacteria</taxon>
        <taxon>Bacillati</taxon>
        <taxon>Bacillota</taxon>
        <taxon>Bacilli</taxon>
        <taxon>Bacillales</taxon>
        <taxon>Thermoactinomycetaceae</taxon>
        <taxon>Thermoactinomyces</taxon>
    </lineage>
</organism>
<evidence type="ECO:0000256" key="16">
    <source>
        <dbReference type="SAM" id="MobiDB-lite"/>
    </source>
</evidence>
<feature type="compositionally biased region" description="Basic and acidic residues" evidence="16">
    <location>
        <begin position="836"/>
        <end position="850"/>
    </location>
</feature>
<feature type="region of interest" description="Disordered" evidence="16">
    <location>
        <begin position="777"/>
        <end position="850"/>
    </location>
</feature>
<dbReference type="PANTHER" id="PTHR32282">
    <property type="entry name" value="BINDING PROTEIN TRANSPEPTIDASE, PUTATIVE-RELATED"/>
    <property type="match status" value="1"/>
</dbReference>
<comment type="catalytic activity">
    <reaction evidence="15">
        <text>[GlcNAc-(1-&gt;4)-Mur2Ac(oyl-L-Ala-gamma-D-Glu-L-Lys-D-Ala-D-Ala)](n)-di-trans,octa-cis-undecaprenyl diphosphate + beta-D-GlcNAc-(1-&gt;4)-Mur2Ac(oyl-L-Ala-gamma-D-Glu-L-Lys-D-Ala-D-Ala)-di-trans,octa-cis-undecaprenyl diphosphate = [GlcNAc-(1-&gt;4)-Mur2Ac(oyl-L-Ala-gamma-D-Glu-L-Lys-D-Ala-D-Ala)](n+1)-di-trans,octa-cis-undecaprenyl diphosphate + di-trans,octa-cis-undecaprenyl diphosphate + H(+)</text>
        <dbReference type="Rhea" id="RHEA:23708"/>
        <dbReference type="Rhea" id="RHEA-COMP:9602"/>
        <dbReference type="Rhea" id="RHEA-COMP:9603"/>
        <dbReference type="ChEBI" id="CHEBI:15378"/>
        <dbReference type="ChEBI" id="CHEBI:58405"/>
        <dbReference type="ChEBI" id="CHEBI:60033"/>
        <dbReference type="ChEBI" id="CHEBI:78435"/>
        <dbReference type="EC" id="2.4.99.28"/>
    </reaction>
</comment>
<evidence type="ECO:0000256" key="6">
    <source>
        <dbReference type="ARBA" id="ARBA00022692"/>
    </source>
</evidence>
<keyword evidence="20" id="KW-1185">Reference proteome</keyword>
<keyword evidence="5" id="KW-0808">Transferase</keyword>
<dbReference type="InterPro" id="IPR036950">
    <property type="entry name" value="PBP_transglycosylase"/>
</dbReference>
<evidence type="ECO:0000313" key="19">
    <source>
        <dbReference type="EMBL" id="MBH8589500.1"/>
    </source>
</evidence>
<keyword evidence="12" id="KW-0511">Multifunctional enzyme</keyword>
<keyword evidence="13" id="KW-0961">Cell wall biogenesis/degradation</keyword>
<reference evidence="19 20" key="1">
    <citation type="submission" date="2020-12" db="EMBL/GenBank/DDBJ databases">
        <title>WGS of Thermoactinomyces spp.</title>
        <authorList>
            <person name="Cheng K."/>
        </authorList>
    </citation>
    <scope>NUCLEOTIDE SEQUENCE [LARGE SCALE GENOMIC DNA]</scope>
    <source>
        <strain evidence="20">CICC 10650\ACCC 41061</strain>
    </source>
</reference>
<keyword evidence="10" id="KW-1133">Transmembrane helix</keyword>
<proteinExistence type="predicted"/>
<name>A0ABS0QJP4_THEVU</name>
<keyword evidence="6" id="KW-0812">Transmembrane</keyword>
<feature type="compositionally biased region" description="Low complexity" evidence="16">
    <location>
        <begin position="825"/>
        <end position="834"/>
    </location>
</feature>
<evidence type="ECO:0000256" key="7">
    <source>
        <dbReference type="ARBA" id="ARBA00022801"/>
    </source>
</evidence>
<dbReference type="RefSeq" id="WP_037992994.1">
    <property type="nucleotide sequence ID" value="NZ_JACEIS010000006.1"/>
</dbReference>
<dbReference type="PANTHER" id="PTHR32282:SF32">
    <property type="entry name" value="PENICILLIN-BINDING PROTEIN 2A"/>
    <property type="match status" value="1"/>
</dbReference>
<keyword evidence="4" id="KW-0328">Glycosyltransferase</keyword>
<keyword evidence="11" id="KW-0472">Membrane</keyword>
<feature type="compositionally biased region" description="Basic and acidic residues" evidence="16">
    <location>
        <begin position="792"/>
        <end position="804"/>
    </location>
</feature>
<dbReference type="InterPro" id="IPR001264">
    <property type="entry name" value="Glyco_trans_51"/>
</dbReference>
<evidence type="ECO:0000256" key="2">
    <source>
        <dbReference type="ARBA" id="ARBA00022645"/>
    </source>
</evidence>
<evidence type="ECO:0000259" key="17">
    <source>
        <dbReference type="Pfam" id="PF00905"/>
    </source>
</evidence>
<dbReference type="SUPFAM" id="SSF56601">
    <property type="entry name" value="beta-lactamase/transpeptidase-like"/>
    <property type="match status" value="1"/>
</dbReference>
<dbReference type="InterPro" id="IPR012338">
    <property type="entry name" value="Beta-lactam/transpept-like"/>
</dbReference>
<evidence type="ECO:0000256" key="13">
    <source>
        <dbReference type="ARBA" id="ARBA00023316"/>
    </source>
</evidence>
<sequence length="850" mass="94022">MDDFRRVSMKSGYSPMPPRSRSERVGPRSRSRSGGGGGRKPPKTGWKRFLSWKWLVLVLVTSLLLMVGGCSAIMLSEGTYDLKKIQKENMPFSSKLYDANDEVIATIGTKQREWADIEKLKAKNPMLVDAFVKTEDRRFYKHIGVDFEGLSRAVVKNIVAMGAAQGASTITQQVCKNIILENAEKTMTRKIKELGCSLNLEKRYSKDDILEAYLNFIGFGGRVAGVRLASKVYFGKDPVEEKLEPQEVAMLAGMPKAPNKYNPLKHPDKAIERRNVVLTMVMPVDDVMEPMLSEEEAKKLAQKPLETCKECEQEYLKQNEFDAYKDLVIDELEEIYGLNEEDLEQLGLNIYTGLNLKAQKAVEEALKDDSLFTNNEGKSLEGADAGITIIDPKTGLIRAVGGGREYKPGYRNRAVADPVQPGSTIKPLTVYSPAIQDLGYNEYFTVEDKKVDFAGDWSPSNYSGGPKGEVSMKYMVANSLNLSTIHLLREVGLERAYNYGQKLGLDLQPADKGYAPLALGGLNKGVTSKQMAQAYSVFPNKGSYKHAYTIRKVVQGDKELEPKKEKDEKETKVFDEKTAYWMTRMLKNVITEGSGKKAALHNDWDVAGKTGTIQGGQAGWFVGYTPNMVMAVNVFYPQGGQDNPYLTGGSAPAKIFGYVMNKALEGEKPQKFQFNAPEPQPPFELKQPQLSASQQSDGILLKWGAQGDRVKFQVWRAEEGQDFQMIKELPGTVGEYKDPVQPPQGGNFLDNLFGGGGQPASKTYRYKVVAIDTEKNDQKESGVVSVTLAPQGEEKPDDGEKPEDPNDPGNGDDNNNFPFPGPGNGNDQGDNGNNGDDGKKDDDKKGGWPW</sequence>
<dbReference type="Gene3D" id="3.40.710.10">
    <property type="entry name" value="DD-peptidase/beta-lactamase superfamily"/>
    <property type="match status" value="1"/>
</dbReference>
<evidence type="ECO:0000259" key="18">
    <source>
        <dbReference type="Pfam" id="PF00912"/>
    </source>
</evidence>
<dbReference type="InterPro" id="IPR050396">
    <property type="entry name" value="Glycosyltr_51/Transpeptidase"/>
</dbReference>
<keyword evidence="2" id="KW-0121">Carboxypeptidase</keyword>
<evidence type="ECO:0000256" key="4">
    <source>
        <dbReference type="ARBA" id="ARBA00022676"/>
    </source>
</evidence>
<evidence type="ECO:0000256" key="1">
    <source>
        <dbReference type="ARBA" id="ARBA00022475"/>
    </source>
</evidence>
<dbReference type="InterPro" id="IPR001460">
    <property type="entry name" value="PCN-bd_Tpept"/>
</dbReference>
<evidence type="ECO:0000256" key="8">
    <source>
        <dbReference type="ARBA" id="ARBA00022960"/>
    </source>
</evidence>
<keyword evidence="3" id="KW-0645">Protease</keyword>
<evidence type="ECO:0000313" key="20">
    <source>
        <dbReference type="Proteomes" id="UP000641910"/>
    </source>
</evidence>
<comment type="caution">
    <text evidence="19">The sequence shown here is derived from an EMBL/GenBank/DDBJ whole genome shotgun (WGS) entry which is preliminary data.</text>
</comment>
<keyword evidence="7" id="KW-0378">Hydrolase</keyword>
<dbReference type="InterPro" id="IPR013783">
    <property type="entry name" value="Ig-like_fold"/>
</dbReference>
<evidence type="ECO:0000256" key="11">
    <source>
        <dbReference type="ARBA" id="ARBA00023136"/>
    </source>
</evidence>
<feature type="compositionally biased region" description="Low complexity" evidence="16">
    <location>
        <begin position="807"/>
        <end position="818"/>
    </location>
</feature>
<accession>A0ABS0QJP4</accession>
<dbReference type="InterPro" id="IPR023346">
    <property type="entry name" value="Lysozyme-like_dom_sf"/>
</dbReference>
<protein>
    <submittedName>
        <fullName evidence="19">Transglycosylase domain-containing protein</fullName>
    </submittedName>
</protein>
<keyword evidence="8" id="KW-0133">Cell shape</keyword>
<keyword evidence="9" id="KW-0573">Peptidoglycan synthesis</keyword>
<evidence type="ECO:0000256" key="15">
    <source>
        <dbReference type="ARBA" id="ARBA00049902"/>
    </source>
</evidence>
<evidence type="ECO:0000256" key="3">
    <source>
        <dbReference type="ARBA" id="ARBA00022670"/>
    </source>
</evidence>
<gene>
    <name evidence="19" type="ORF">I8U22_11845</name>
</gene>